<evidence type="ECO:0000313" key="3">
    <source>
        <dbReference type="EMBL" id="PSB02884.1"/>
    </source>
</evidence>
<dbReference type="InterPro" id="IPR025637">
    <property type="entry name" value="DUF4333"/>
</dbReference>
<organism evidence="3 4">
    <name type="scientific">Merismopedia glauca CCAP 1448/3</name>
    <dbReference type="NCBI Taxonomy" id="1296344"/>
    <lineage>
        <taxon>Bacteria</taxon>
        <taxon>Bacillati</taxon>
        <taxon>Cyanobacteriota</taxon>
        <taxon>Cyanophyceae</taxon>
        <taxon>Synechococcales</taxon>
        <taxon>Merismopediaceae</taxon>
        <taxon>Merismopedia</taxon>
    </lineage>
</organism>
<name>A0A2T1C3U0_9CYAN</name>
<feature type="region of interest" description="Disordered" evidence="1">
    <location>
        <begin position="245"/>
        <end position="272"/>
    </location>
</feature>
<feature type="domain" description="DUF4333" evidence="2">
    <location>
        <begin position="98"/>
        <end position="161"/>
    </location>
</feature>
<proteinExistence type="predicted"/>
<keyword evidence="4" id="KW-1185">Reference proteome</keyword>
<comment type="caution">
    <text evidence="3">The sequence shown here is derived from an EMBL/GenBank/DDBJ whole genome shotgun (WGS) entry which is preliminary data.</text>
</comment>
<dbReference type="AlphaFoldDB" id="A0A2T1C3U0"/>
<evidence type="ECO:0000256" key="1">
    <source>
        <dbReference type="SAM" id="MobiDB-lite"/>
    </source>
</evidence>
<reference evidence="3 4" key="2">
    <citation type="submission" date="2018-03" db="EMBL/GenBank/DDBJ databases">
        <title>The ancient ancestry and fast evolution of plastids.</title>
        <authorList>
            <person name="Moore K.R."/>
            <person name="Magnabosco C."/>
            <person name="Momper L."/>
            <person name="Gold D.A."/>
            <person name="Bosak T."/>
            <person name="Fournier G.P."/>
        </authorList>
    </citation>
    <scope>NUCLEOTIDE SEQUENCE [LARGE SCALE GENOMIC DNA]</scope>
    <source>
        <strain evidence="3 4">CCAP 1448/3</strain>
    </source>
</reference>
<dbReference type="Pfam" id="PF14230">
    <property type="entry name" value="DUF4333"/>
    <property type="match status" value="1"/>
</dbReference>
<gene>
    <name evidence="3" type="ORF">C7B64_10980</name>
</gene>
<dbReference type="EMBL" id="PVWJ01000046">
    <property type="protein sequence ID" value="PSB02884.1"/>
    <property type="molecule type" value="Genomic_DNA"/>
</dbReference>
<feature type="compositionally biased region" description="Low complexity" evidence="1">
    <location>
        <begin position="89"/>
        <end position="102"/>
    </location>
</feature>
<feature type="compositionally biased region" description="Low complexity" evidence="1">
    <location>
        <begin position="247"/>
        <end position="260"/>
    </location>
</feature>
<accession>A0A2T1C3U0</accession>
<sequence length="412" mass="44169">MLFNYYWRKVGVLGLAIALTSCNNSTQEKPTQVIVTQTTSPPENTTVFDPIPTTPPVTPITQISPKPRPKKSPSSTNSGEIPIIIEGDSPNLTTSTSPNNSSKLDTESLETEVKNSLSTELGLTINSVKCPNLASVTKGKKSVCSVVTPDGNFSVKLTNKGKQFEYEPQGAINITELESNIEASVKNRQGEDVKATCSGEVLIFNSGDYLNCQVKNQEGKSQSATITFNNLTGDPNGITVKILGRNSTSSTTKPQKKTPTVAANSQAATKNSEKLEKSLKTLLSKDIGTTIRSVNCPDKVEKNFSKSYTCQAVTGQGKFSLVVKLTNPKGGFKYQAKGILIPTKLGETISQEVENSTGKKVEVDCGETLIIFTPGESLGCQISTGKGEPQNIKVTIQDEYGKKVKVDYNLAG</sequence>
<protein>
    <recommendedName>
        <fullName evidence="2">DUF4333 domain-containing protein</fullName>
    </recommendedName>
</protein>
<dbReference type="RefSeq" id="WP_106288694.1">
    <property type="nucleotide sequence ID" value="NZ_CAWNTC010000034.1"/>
</dbReference>
<evidence type="ECO:0000313" key="4">
    <source>
        <dbReference type="Proteomes" id="UP000238762"/>
    </source>
</evidence>
<dbReference type="Proteomes" id="UP000238762">
    <property type="component" value="Unassembled WGS sequence"/>
</dbReference>
<reference evidence="3 4" key="1">
    <citation type="submission" date="2018-02" db="EMBL/GenBank/DDBJ databases">
        <authorList>
            <person name="Cohen D.B."/>
            <person name="Kent A.D."/>
        </authorList>
    </citation>
    <scope>NUCLEOTIDE SEQUENCE [LARGE SCALE GENOMIC DNA]</scope>
    <source>
        <strain evidence="3 4">CCAP 1448/3</strain>
    </source>
</reference>
<feature type="region of interest" description="Disordered" evidence="1">
    <location>
        <begin position="39"/>
        <end position="110"/>
    </location>
</feature>
<evidence type="ECO:0000259" key="2">
    <source>
        <dbReference type="Pfam" id="PF14230"/>
    </source>
</evidence>